<keyword evidence="2" id="KW-1185">Reference proteome</keyword>
<proteinExistence type="predicted"/>
<reference evidence="1" key="1">
    <citation type="submission" date="2020-05" db="EMBL/GenBank/DDBJ databases">
        <title>Large-scale comparative analyses of tick genomes elucidate their genetic diversity and vector capacities.</title>
        <authorList>
            <person name="Jia N."/>
            <person name="Wang J."/>
            <person name="Shi W."/>
            <person name="Du L."/>
            <person name="Sun Y."/>
            <person name="Zhan W."/>
            <person name="Jiang J."/>
            <person name="Wang Q."/>
            <person name="Zhang B."/>
            <person name="Ji P."/>
            <person name="Sakyi L.B."/>
            <person name="Cui X."/>
            <person name="Yuan T."/>
            <person name="Jiang B."/>
            <person name="Yang W."/>
            <person name="Lam T.T.-Y."/>
            <person name="Chang Q."/>
            <person name="Ding S."/>
            <person name="Wang X."/>
            <person name="Zhu J."/>
            <person name="Ruan X."/>
            <person name="Zhao L."/>
            <person name="Wei J."/>
            <person name="Que T."/>
            <person name="Du C."/>
            <person name="Cheng J."/>
            <person name="Dai P."/>
            <person name="Han X."/>
            <person name="Huang E."/>
            <person name="Gao Y."/>
            <person name="Liu J."/>
            <person name="Shao H."/>
            <person name="Ye R."/>
            <person name="Li L."/>
            <person name="Wei W."/>
            <person name="Wang X."/>
            <person name="Wang C."/>
            <person name="Yang T."/>
            <person name="Huo Q."/>
            <person name="Li W."/>
            <person name="Guo W."/>
            <person name="Chen H."/>
            <person name="Zhou L."/>
            <person name="Ni X."/>
            <person name="Tian J."/>
            <person name="Zhou Y."/>
            <person name="Sheng Y."/>
            <person name="Liu T."/>
            <person name="Pan Y."/>
            <person name="Xia L."/>
            <person name="Li J."/>
            <person name="Zhao F."/>
            <person name="Cao W."/>
        </authorList>
    </citation>
    <scope>NUCLEOTIDE SEQUENCE</scope>
    <source>
        <strain evidence="1">Dsil-2018</strain>
    </source>
</reference>
<sequence length="178" mass="19844">MQGSEPRSEICGIAKVEQCRKDPLDQGTVGIREKAVQKEMLQRLYVGTVGTHGASDSHLQRLAIVACPWVRCSKERPQRVRGCAATAAMTVRVASNPGMVGASLRSEVQHCYKLRSRVPPPPNAFMQFTQEKRRSVAATNANEDNWRVSSRLAKLWRPRRAADKKPFQRKVAEAVAVH</sequence>
<evidence type="ECO:0000313" key="2">
    <source>
        <dbReference type="Proteomes" id="UP000821865"/>
    </source>
</evidence>
<evidence type="ECO:0000313" key="1">
    <source>
        <dbReference type="EMBL" id="KAH7980897.1"/>
    </source>
</evidence>
<dbReference type="Proteomes" id="UP000821865">
    <property type="component" value="Chromosome 1"/>
</dbReference>
<comment type="caution">
    <text evidence="1">The sequence shown here is derived from an EMBL/GenBank/DDBJ whole genome shotgun (WGS) entry which is preliminary data.</text>
</comment>
<protein>
    <submittedName>
        <fullName evidence="1">Uncharacterized protein</fullName>
    </submittedName>
</protein>
<dbReference type="EMBL" id="CM023470">
    <property type="protein sequence ID" value="KAH7980897.1"/>
    <property type="molecule type" value="Genomic_DNA"/>
</dbReference>
<name>A0ACB8E2A2_DERSI</name>
<accession>A0ACB8E2A2</accession>
<gene>
    <name evidence="1" type="ORF">HPB49_020002</name>
</gene>
<organism evidence="1 2">
    <name type="scientific">Dermacentor silvarum</name>
    <name type="common">Tick</name>
    <dbReference type="NCBI Taxonomy" id="543639"/>
    <lineage>
        <taxon>Eukaryota</taxon>
        <taxon>Metazoa</taxon>
        <taxon>Ecdysozoa</taxon>
        <taxon>Arthropoda</taxon>
        <taxon>Chelicerata</taxon>
        <taxon>Arachnida</taxon>
        <taxon>Acari</taxon>
        <taxon>Parasitiformes</taxon>
        <taxon>Ixodida</taxon>
        <taxon>Ixodoidea</taxon>
        <taxon>Ixodidae</taxon>
        <taxon>Rhipicephalinae</taxon>
        <taxon>Dermacentor</taxon>
    </lineage>
</organism>